<reference evidence="1 2" key="1">
    <citation type="submission" date="2021-06" db="EMBL/GenBank/DDBJ databases">
        <authorList>
            <person name="Grouzdev D.S."/>
            <person name="Koziaeva V."/>
        </authorList>
    </citation>
    <scope>NUCLEOTIDE SEQUENCE [LARGE SCALE GENOMIC DNA]</scope>
    <source>
        <strain evidence="1 2">22</strain>
    </source>
</reference>
<sequence>GQLPRLRPDRSHPPLDTGICQQGLVSLCILSATAYFVYDQKEQSRLARARSMIAPGDIDLIDMRLGTDPMPYTNLRQLTGNVRNRSPYTLQNLRLLLTALDCPEGLCDVIGEAEVALYGLDVPSQQIRALSDSVYFRNMPKAKQFAWRWSIKTIEARTD</sequence>
<feature type="non-terminal residue" evidence="1">
    <location>
        <position position="1"/>
    </location>
</feature>
<keyword evidence="2" id="KW-1185">Reference proteome</keyword>
<accession>A0A947DBV0</accession>
<evidence type="ECO:0000313" key="2">
    <source>
        <dbReference type="Proteomes" id="UP000766595"/>
    </source>
</evidence>
<dbReference type="Proteomes" id="UP000766595">
    <property type="component" value="Unassembled WGS sequence"/>
</dbReference>
<comment type="caution">
    <text evidence="1">The sequence shown here is derived from an EMBL/GenBank/DDBJ whole genome shotgun (WGS) entry which is preliminary data.</text>
</comment>
<organism evidence="1 2">
    <name type="scientific">Prosthecodimorpha staleyi</name>
    <dbReference type="NCBI Taxonomy" id="2840188"/>
    <lineage>
        <taxon>Bacteria</taxon>
        <taxon>Pseudomonadati</taxon>
        <taxon>Pseudomonadota</taxon>
        <taxon>Alphaproteobacteria</taxon>
        <taxon>Hyphomicrobiales</taxon>
        <taxon>Ancalomicrobiaceae</taxon>
        <taxon>Prosthecodimorpha</taxon>
    </lineage>
</organism>
<proteinExistence type="predicted"/>
<name>A0A947DBV0_9HYPH</name>
<dbReference type="EMBL" id="JAHHZF010000017">
    <property type="protein sequence ID" value="MBT9292962.1"/>
    <property type="molecule type" value="Genomic_DNA"/>
</dbReference>
<dbReference type="AlphaFoldDB" id="A0A947DBV0"/>
<gene>
    <name evidence="1" type="ORF">KL771_26105</name>
</gene>
<evidence type="ECO:0000313" key="1">
    <source>
        <dbReference type="EMBL" id="MBT9292962.1"/>
    </source>
</evidence>
<dbReference type="RefSeq" id="WP_261971462.1">
    <property type="nucleotide sequence ID" value="NZ_JAHHZF010000017.1"/>
</dbReference>
<protein>
    <submittedName>
        <fullName evidence="1">Uncharacterized protein</fullName>
    </submittedName>
</protein>